<keyword evidence="2" id="KW-0812">Transmembrane</keyword>
<dbReference type="Pfam" id="PF11906">
    <property type="entry name" value="DUF3426"/>
    <property type="match status" value="1"/>
</dbReference>
<keyword evidence="2" id="KW-0472">Membrane</keyword>
<dbReference type="NCBIfam" id="TIGR02098">
    <property type="entry name" value="MJ0042_CXXC"/>
    <property type="match status" value="1"/>
</dbReference>
<sequence>MIIQCAQCKAKFRLDDSKVSDAGIKVRCSKCKHIFVVKREAPVEESDLDLLLGGLDSHGAGTAAGDGQQGVGMQDVPASATTDTSQGETSFSFDGEESEEVSPSFAAGPSEEPESGEDFSSFALQSGDSEKPVFAPEEETRQDESFGGFEEERAETEDGTAFSDSVGVATEFAVSEDGAAQEDEVPAREDEISFGEVSPEAFAAATNVSDSGTDGTEEEEISFEFSDDETTGDGEEAGSEPSASSDIDFGEIDFGIEDTEAEPPRSGLFSPAPETADLSAGVELAGDKPSAETMPSVPSSDVSVEDEAPPLSISSRRKGEPFLPTLLIALSVLVIIALAGLGFYYLKDGPEILNRLGVGFVADWFGIESRDEGSISLDKVGGSYLVNPEAGGELFVIRGEAVNNYRKPRAAIQVRGALLGKNGQILAQKVAYCGNNLTDEQIRTLPLERLDAAMGNQFGDSLANLGVQPGKRIPFVIVIANIPKDAADYSVEAVGSTVASQ</sequence>
<dbReference type="EMBL" id="CP071382">
    <property type="protein sequence ID" value="QSV45763.1"/>
    <property type="molecule type" value="Genomic_DNA"/>
</dbReference>
<dbReference type="Proteomes" id="UP000663651">
    <property type="component" value="Chromosome"/>
</dbReference>
<feature type="region of interest" description="Disordered" evidence="1">
    <location>
        <begin position="284"/>
        <end position="312"/>
    </location>
</feature>
<evidence type="ECO:0000313" key="4">
    <source>
        <dbReference type="EMBL" id="QSV45763.1"/>
    </source>
</evidence>
<reference evidence="4 5" key="1">
    <citation type="submission" date="2021-03" db="EMBL/GenBank/DDBJ databases">
        <title>Geobacter metallireducens gen. nov. sp. nov., a microorganism capable of coupling the complete oxidation of organic compounds to the reduction of iron and other metals.</title>
        <authorList>
            <person name="Li Y."/>
        </authorList>
    </citation>
    <scope>NUCLEOTIDE SEQUENCE [LARGE SCALE GENOMIC DNA]</scope>
    <source>
        <strain evidence="4 5">Jerry-YX</strain>
    </source>
</reference>
<evidence type="ECO:0000256" key="1">
    <source>
        <dbReference type="SAM" id="MobiDB-lite"/>
    </source>
</evidence>
<dbReference type="RefSeq" id="WP_207163554.1">
    <property type="nucleotide sequence ID" value="NZ_CP071382.1"/>
</dbReference>
<dbReference type="InterPro" id="IPR011723">
    <property type="entry name" value="Znf/thioredoxin_put"/>
</dbReference>
<accession>A0ABX7Q2U0</accession>
<evidence type="ECO:0000256" key="2">
    <source>
        <dbReference type="SAM" id="Phobius"/>
    </source>
</evidence>
<feature type="compositionally biased region" description="Polar residues" evidence="1">
    <location>
        <begin position="79"/>
        <end position="92"/>
    </location>
</feature>
<protein>
    <submittedName>
        <fullName evidence="4">Zinc-ribbon domain-containing protein</fullName>
    </submittedName>
</protein>
<name>A0ABX7Q2U0_9BACT</name>
<keyword evidence="2" id="KW-1133">Transmembrane helix</keyword>
<dbReference type="InterPro" id="IPR021834">
    <property type="entry name" value="DUF3426"/>
</dbReference>
<feature type="region of interest" description="Disordered" evidence="1">
    <location>
        <begin position="61"/>
        <end position="248"/>
    </location>
</feature>
<dbReference type="Pfam" id="PF13717">
    <property type="entry name" value="Zn_ribbon_4"/>
    <property type="match status" value="1"/>
</dbReference>
<organism evidence="4 5">
    <name type="scientific">Geobacter benzoatilyticus</name>
    <dbReference type="NCBI Taxonomy" id="2815309"/>
    <lineage>
        <taxon>Bacteria</taxon>
        <taxon>Pseudomonadati</taxon>
        <taxon>Thermodesulfobacteriota</taxon>
        <taxon>Desulfuromonadia</taxon>
        <taxon>Geobacterales</taxon>
        <taxon>Geobacteraceae</taxon>
        <taxon>Geobacter</taxon>
    </lineage>
</organism>
<gene>
    <name evidence="4" type="ORF">JZM60_00240</name>
</gene>
<feature type="domain" description="Zinc finger/thioredoxin putative" evidence="3">
    <location>
        <begin position="1"/>
        <end position="35"/>
    </location>
</feature>
<proteinExistence type="predicted"/>
<feature type="compositionally biased region" description="Acidic residues" evidence="1">
    <location>
        <begin position="215"/>
        <end position="238"/>
    </location>
</feature>
<evidence type="ECO:0000259" key="3">
    <source>
        <dbReference type="Pfam" id="PF13717"/>
    </source>
</evidence>
<feature type="transmembrane region" description="Helical" evidence="2">
    <location>
        <begin position="322"/>
        <end position="346"/>
    </location>
</feature>
<keyword evidence="5" id="KW-1185">Reference proteome</keyword>
<evidence type="ECO:0000313" key="5">
    <source>
        <dbReference type="Proteomes" id="UP000663651"/>
    </source>
</evidence>